<dbReference type="Gene3D" id="3.40.50.2000">
    <property type="entry name" value="Glycogen Phosphorylase B"/>
    <property type="match status" value="2"/>
</dbReference>
<dbReference type="PANTHER" id="PTHR30160:SF1">
    <property type="entry name" value="LIPOPOLYSACCHARIDE 1,2-N-ACETYLGLUCOSAMINETRANSFERASE-RELATED"/>
    <property type="match status" value="1"/>
</dbReference>
<dbReference type="PANTHER" id="PTHR30160">
    <property type="entry name" value="TETRAACYLDISACCHARIDE 4'-KINASE-RELATED"/>
    <property type="match status" value="1"/>
</dbReference>
<dbReference type="GO" id="GO:0005829">
    <property type="term" value="C:cytosol"/>
    <property type="evidence" value="ECO:0007669"/>
    <property type="project" value="TreeGrafter"/>
</dbReference>
<keyword evidence="1" id="KW-0328">Glycosyltransferase</keyword>
<keyword evidence="2 3" id="KW-0808">Transferase</keyword>
<dbReference type="GO" id="GO:0009244">
    <property type="term" value="P:lipopolysaccharide core region biosynthetic process"/>
    <property type="evidence" value="ECO:0007669"/>
    <property type="project" value="TreeGrafter"/>
</dbReference>
<organism evidence="3 4">
    <name type="scientific">Polaromonas vacuolata</name>
    <dbReference type="NCBI Taxonomy" id="37448"/>
    <lineage>
        <taxon>Bacteria</taxon>
        <taxon>Pseudomonadati</taxon>
        <taxon>Pseudomonadota</taxon>
        <taxon>Betaproteobacteria</taxon>
        <taxon>Burkholderiales</taxon>
        <taxon>Comamonadaceae</taxon>
        <taxon>Polaromonas</taxon>
    </lineage>
</organism>
<evidence type="ECO:0000313" key="3">
    <source>
        <dbReference type="EMBL" id="QJC57879.1"/>
    </source>
</evidence>
<dbReference type="KEGG" id="pvac:HC248_03211"/>
<dbReference type="CDD" id="cd03789">
    <property type="entry name" value="GT9_LPS_heptosyltransferase"/>
    <property type="match status" value="1"/>
</dbReference>
<dbReference type="EC" id="2.-.-.-" evidence="3"/>
<dbReference type="EMBL" id="CP051461">
    <property type="protein sequence ID" value="QJC57879.1"/>
    <property type="molecule type" value="Genomic_DNA"/>
</dbReference>
<proteinExistence type="predicted"/>
<dbReference type="RefSeq" id="WP_168923337.1">
    <property type="nucleotide sequence ID" value="NZ_CP051461.1"/>
</dbReference>
<evidence type="ECO:0000256" key="1">
    <source>
        <dbReference type="ARBA" id="ARBA00022676"/>
    </source>
</evidence>
<accession>A0A6H2HDB1</accession>
<name>A0A6H2HDB1_9BURK</name>
<dbReference type="AlphaFoldDB" id="A0A6H2HDB1"/>
<evidence type="ECO:0000313" key="4">
    <source>
        <dbReference type="Proteomes" id="UP000502041"/>
    </source>
</evidence>
<dbReference type="GO" id="GO:0008713">
    <property type="term" value="F:ADP-heptose-lipopolysaccharide heptosyltransferase activity"/>
    <property type="evidence" value="ECO:0007669"/>
    <property type="project" value="TreeGrafter"/>
</dbReference>
<dbReference type="SUPFAM" id="SSF53756">
    <property type="entry name" value="UDP-Glycosyltransferase/glycogen phosphorylase"/>
    <property type="match status" value="1"/>
</dbReference>
<gene>
    <name evidence="3" type="primary">rfaF_2</name>
    <name evidence="3" type="ORF">HC248_03211</name>
</gene>
<evidence type="ECO:0000256" key="2">
    <source>
        <dbReference type="ARBA" id="ARBA00022679"/>
    </source>
</evidence>
<dbReference type="InterPro" id="IPR002201">
    <property type="entry name" value="Glyco_trans_9"/>
</dbReference>
<dbReference type="InterPro" id="IPR051199">
    <property type="entry name" value="LPS_LOS_Heptosyltrfase"/>
</dbReference>
<protein>
    <submittedName>
        <fullName evidence="3">ADP-heptose--LPS heptosyltransferase 2</fullName>
        <ecNumber evidence="3">2.-.-.-</ecNumber>
    </submittedName>
</protein>
<dbReference type="Pfam" id="PF01075">
    <property type="entry name" value="Glyco_transf_9"/>
    <property type="match status" value="1"/>
</dbReference>
<sequence>MNINLQRWVDRWVGIPLCAGVSLFESIKQGLVKAKAEKVITPEPRAIVVILLSEMGSLVLAHDMFMRLKQRYPNATLHALLFGKNREILDLMQVMDPANVHTVDDKSLTGLLSSLWQAVGELRRAKIDVAIDCELFSRISSLLSFASGAALRVGFHRRTQEGLYRGSHINRRVPYNPYQHISAQFLTLARAIESTANPRSKLATTVTLAAKPAPQVELDAALITGISQRLAQDFPAIAGKPLVLVYPGGGILPIRAWPLASYAALCEGLVADGCAVAVIGLKDDRLLAQQLVADVKQSSNSTAVIDLTGYTRSIAELLALFHVARLLVTNDGGPGQFATLTPIWTLMLFGPETPALYAPLTPRCYSFYSQYPCSPCLTAYNHRSSFCDGDNQCLKVIAPEQVLSKSRECLAQS</sequence>
<dbReference type="Proteomes" id="UP000502041">
    <property type="component" value="Chromosome"/>
</dbReference>
<keyword evidence="4" id="KW-1185">Reference proteome</keyword>
<reference evidence="3 4" key="1">
    <citation type="submission" date="2020-04" db="EMBL/GenBank/DDBJ databases">
        <title>Complete genome of a Psychrophilic, Marine, Gas Vacuolate Bacterium Polaromonas vacuolata KCTC 22033T.</title>
        <authorList>
            <person name="Hwang K."/>
            <person name="Kim K.M."/>
        </authorList>
    </citation>
    <scope>NUCLEOTIDE SEQUENCE [LARGE SCALE GENOMIC DNA]</scope>
    <source>
        <strain evidence="3 4">KCTC 22033</strain>
    </source>
</reference>